<dbReference type="RefSeq" id="WP_395117215.1">
    <property type="nucleotide sequence ID" value="NZ_CP170721.1"/>
</dbReference>
<gene>
    <name evidence="1" type="ORF">ACFYG5_10960</name>
</gene>
<sequence length="124" mass="13609">MKNTYTPSGYSQTSDEFAALMVDAPEFEMNGMSLAEAFGLVRGGIDTVISKSKSAQATALLVTCKSELDVIQSIFASNAEVRDVNVRKETRKRLQRLYYDVYLAAGPLLKSVRHADEIGPDDDV</sequence>
<dbReference type="AlphaFoldDB" id="A0AB74UKA9"/>
<reference evidence="1" key="1">
    <citation type="submission" date="2024-10" db="EMBL/GenBank/DDBJ databases">
        <authorList>
            <person name="Lesea H.P."/>
            <person name="Kuehl J.V."/>
            <person name="Chandonia J.-M."/>
        </authorList>
    </citation>
    <scope>NUCLEOTIDE SEQUENCE</scope>
    <source>
        <strain evidence="1">FW102-FHT14D07</strain>
    </source>
</reference>
<protein>
    <submittedName>
        <fullName evidence="1">Uncharacterized protein</fullName>
    </submittedName>
</protein>
<proteinExistence type="predicted"/>
<dbReference type="EMBL" id="CP170721">
    <property type="protein sequence ID" value="XIA17086.1"/>
    <property type="molecule type" value="Genomic_DNA"/>
</dbReference>
<name>A0AB74UKA9_9GAMM</name>
<evidence type="ECO:0000313" key="1">
    <source>
        <dbReference type="EMBL" id="XIA17086.1"/>
    </source>
</evidence>
<accession>A0AB74UKA9</accession>
<organism evidence="1">
    <name type="scientific">Rhodanobacter sp. FW102-FHT14D07</name>
    <dbReference type="NCBI Taxonomy" id="3351462"/>
    <lineage>
        <taxon>Bacteria</taxon>
        <taxon>Pseudomonadati</taxon>
        <taxon>Pseudomonadota</taxon>
        <taxon>Gammaproteobacteria</taxon>
        <taxon>Lysobacterales</taxon>
        <taxon>Rhodanobacteraceae</taxon>
        <taxon>Rhodanobacter</taxon>
    </lineage>
</organism>